<keyword evidence="4" id="KW-1185">Reference proteome</keyword>
<dbReference type="AlphaFoldDB" id="A0ABD6CFM7"/>
<keyword evidence="2" id="KW-0812">Transmembrane</keyword>
<organism evidence="3 4">
    <name type="scientific">Halorientalis brevis</name>
    <dbReference type="NCBI Taxonomy" id="1126241"/>
    <lineage>
        <taxon>Archaea</taxon>
        <taxon>Methanobacteriati</taxon>
        <taxon>Methanobacteriota</taxon>
        <taxon>Stenosarchaea group</taxon>
        <taxon>Halobacteria</taxon>
        <taxon>Halobacteriales</taxon>
        <taxon>Haloarculaceae</taxon>
        <taxon>Halorientalis</taxon>
    </lineage>
</organism>
<dbReference type="Pfam" id="PF24838">
    <property type="entry name" value="8xMP"/>
    <property type="match status" value="1"/>
</dbReference>
<feature type="transmembrane region" description="Helical" evidence="2">
    <location>
        <begin position="170"/>
        <end position="191"/>
    </location>
</feature>
<protein>
    <recommendedName>
        <fullName evidence="5">DUF4231 domain-containing protein</fullName>
    </recommendedName>
</protein>
<comment type="caution">
    <text evidence="3">The sequence shown here is derived from an EMBL/GenBank/DDBJ whole genome shotgun (WGS) entry which is preliminary data.</text>
</comment>
<dbReference type="EMBL" id="JBHUDJ010000008">
    <property type="protein sequence ID" value="MFD1588139.1"/>
    <property type="molecule type" value="Genomic_DNA"/>
</dbReference>
<accession>A0ABD6CFM7</accession>
<feature type="transmembrane region" description="Helical" evidence="2">
    <location>
        <begin position="61"/>
        <end position="79"/>
    </location>
</feature>
<feature type="transmembrane region" description="Helical" evidence="2">
    <location>
        <begin position="219"/>
        <end position="238"/>
    </location>
</feature>
<proteinExistence type="predicted"/>
<feature type="compositionally biased region" description="Acidic residues" evidence="1">
    <location>
        <begin position="1"/>
        <end position="18"/>
    </location>
</feature>
<sequence length="258" mass="29429">MPEESPEDSPESEPENPEATEHDFFHEDLDDEEKNRLVDQYIHYSEVAIETSSQRIQTNRTFGIILTTLLAGLFGLSQATLGINLAASILFASAIGAITCHYWYGSIQSYRRLNNARYTILNKIEEELPAPVFSDEWKYLKKKKPDPEMIDPRDSDSENHRSHTIVERRYIRLLQIGYVLVGSYALVFVLLEMYRGAWNPISQLITIVLPTGSYTSSTAGNVSLILSPLATIVIWEIYRYMDSDEGWSISTKLKNIRS</sequence>
<feature type="region of interest" description="Disordered" evidence="1">
    <location>
        <begin position="1"/>
        <end position="24"/>
    </location>
</feature>
<evidence type="ECO:0000313" key="3">
    <source>
        <dbReference type="EMBL" id="MFD1588139.1"/>
    </source>
</evidence>
<gene>
    <name evidence="3" type="ORF">ACFR9U_14235</name>
</gene>
<evidence type="ECO:0008006" key="5">
    <source>
        <dbReference type="Google" id="ProtNLM"/>
    </source>
</evidence>
<keyword evidence="2" id="KW-0472">Membrane</keyword>
<evidence type="ECO:0000256" key="1">
    <source>
        <dbReference type="SAM" id="MobiDB-lite"/>
    </source>
</evidence>
<reference evidence="3 4" key="1">
    <citation type="journal article" date="2019" name="Int. J. Syst. Evol. Microbiol.">
        <title>The Global Catalogue of Microorganisms (GCM) 10K type strain sequencing project: providing services to taxonomists for standard genome sequencing and annotation.</title>
        <authorList>
            <consortium name="The Broad Institute Genomics Platform"/>
            <consortium name="The Broad Institute Genome Sequencing Center for Infectious Disease"/>
            <person name="Wu L."/>
            <person name="Ma J."/>
        </authorList>
    </citation>
    <scope>NUCLEOTIDE SEQUENCE [LARGE SCALE GENOMIC DNA]</scope>
    <source>
        <strain evidence="3 4">CGMCC 1.12125</strain>
    </source>
</reference>
<dbReference type="RefSeq" id="WP_247381740.1">
    <property type="nucleotide sequence ID" value="NZ_JALLGV010000012.1"/>
</dbReference>
<name>A0ABD6CFM7_9EURY</name>
<dbReference type="Proteomes" id="UP001597119">
    <property type="component" value="Unassembled WGS sequence"/>
</dbReference>
<keyword evidence="2" id="KW-1133">Transmembrane helix</keyword>
<evidence type="ECO:0000313" key="4">
    <source>
        <dbReference type="Proteomes" id="UP001597119"/>
    </source>
</evidence>
<evidence type="ECO:0000256" key="2">
    <source>
        <dbReference type="SAM" id="Phobius"/>
    </source>
</evidence>
<feature type="transmembrane region" description="Helical" evidence="2">
    <location>
        <begin position="85"/>
        <end position="104"/>
    </location>
</feature>
<dbReference type="InterPro" id="IPR056918">
    <property type="entry name" value="8xMP"/>
</dbReference>